<organism evidence="1 2">
    <name type="scientific">Tachysurus vachellii</name>
    <name type="common">Darkbarbel catfish</name>
    <name type="synonym">Pelteobagrus vachellii</name>
    <dbReference type="NCBI Taxonomy" id="175792"/>
    <lineage>
        <taxon>Eukaryota</taxon>
        <taxon>Metazoa</taxon>
        <taxon>Chordata</taxon>
        <taxon>Craniata</taxon>
        <taxon>Vertebrata</taxon>
        <taxon>Euteleostomi</taxon>
        <taxon>Actinopterygii</taxon>
        <taxon>Neopterygii</taxon>
        <taxon>Teleostei</taxon>
        <taxon>Ostariophysi</taxon>
        <taxon>Siluriformes</taxon>
        <taxon>Bagridae</taxon>
        <taxon>Tachysurus</taxon>
    </lineage>
</organism>
<dbReference type="AlphaFoldDB" id="A0AA88M912"/>
<protein>
    <submittedName>
        <fullName evidence="1">Uncharacterized protein</fullName>
    </submittedName>
</protein>
<accession>A0AA88M912</accession>
<proteinExistence type="predicted"/>
<sequence length="84" mass="9342">MHTPVVWIRKTGARCPSAPAYRLQLEENVTHLRMSSDIPHNTAVTFPRPLKDTVTTMQVAMCQRRAEAAELDVALQGVPQATTE</sequence>
<keyword evidence="2" id="KW-1185">Reference proteome</keyword>
<evidence type="ECO:0000313" key="1">
    <source>
        <dbReference type="EMBL" id="KAK2832318.1"/>
    </source>
</evidence>
<comment type="caution">
    <text evidence="1">The sequence shown here is derived from an EMBL/GenBank/DDBJ whole genome shotgun (WGS) entry which is preliminary data.</text>
</comment>
<evidence type="ECO:0000313" key="2">
    <source>
        <dbReference type="Proteomes" id="UP001187315"/>
    </source>
</evidence>
<gene>
    <name evidence="1" type="ORF">Q7C36_015780</name>
</gene>
<name>A0AA88M912_TACVA</name>
<dbReference type="Proteomes" id="UP001187315">
    <property type="component" value="Unassembled WGS sequence"/>
</dbReference>
<reference evidence="1" key="1">
    <citation type="submission" date="2023-08" db="EMBL/GenBank/DDBJ databases">
        <title>Pelteobagrus vachellii genome.</title>
        <authorList>
            <person name="Liu H."/>
        </authorList>
    </citation>
    <scope>NUCLEOTIDE SEQUENCE</scope>
    <source>
        <strain evidence="1">PRFRI_2022a</strain>
        <tissue evidence="1">Muscle</tissue>
    </source>
</reference>
<dbReference type="EMBL" id="JAVHJS010000016">
    <property type="protein sequence ID" value="KAK2832318.1"/>
    <property type="molecule type" value="Genomic_DNA"/>
</dbReference>